<dbReference type="Gene3D" id="1.10.287.1260">
    <property type="match status" value="1"/>
</dbReference>
<dbReference type="InterPro" id="IPR010920">
    <property type="entry name" value="LSM_dom_sf"/>
</dbReference>
<dbReference type="PANTHER" id="PTHR30566:SF25">
    <property type="entry name" value="INNER MEMBRANE PROTEIN"/>
    <property type="match status" value="1"/>
</dbReference>
<evidence type="ECO:0000256" key="1">
    <source>
        <dbReference type="ARBA" id="ARBA00004370"/>
    </source>
</evidence>
<dbReference type="SUPFAM" id="SSF50182">
    <property type="entry name" value="Sm-like ribonucleoproteins"/>
    <property type="match status" value="1"/>
</dbReference>
<keyword evidence="4 5" id="KW-0472">Membrane</keyword>
<organism evidence="7">
    <name type="scientific">hydrothermal vent metagenome</name>
    <dbReference type="NCBI Taxonomy" id="652676"/>
    <lineage>
        <taxon>unclassified sequences</taxon>
        <taxon>metagenomes</taxon>
        <taxon>ecological metagenomes</taxon>
    </lineage>
</organism>
<evidence type="ECO:0000313" key="7">
    <source>
        <dbReference type="EMBL" id="CUS55814.1"/>
    </source>
</evidence>
<evidence type="ECO:0000256" key="3">
    <source>
        <dbReference type="ARBA" id="ARBA00022989"/>
    </source>
</evidence>
<protein>
    <submittedName>
        <fullName evidence="7">Membrane protein</fullName>
    </submittedName>
</protein>
<gene>
    <name evidence="7" type="ORF">MGWOODY_Hyp84</name>
</gene>
<comment type="subcellular location">
    <subcellularLocation>
        <location evidence="1">Membrane</location>
    </subcellularLocation>
</comment>
<dbReference type="InterPro" id="IPR023408">
    <property type="entry name" value="MscS_beta-dom_sf"/>
</dbReference>
<keyword evidence="2 5" id="KW-0812">Transmembrane</keyword>
<dbReference type="InterPro" id="IPR006685">
    <property type="entry name" value="MscS_channel_2nd"/>
</dbReference>
<evidence type="ECO:0000256" key="4">
    <source>
        <dbReference type="ARBA" id="ARBA00023136"/>
    </source>
</evidence>
<evidence type="ECO:0000256" key="5">
    <source>
        <dbReference type="SAM" id="Phobius"/>
    </source>
</evidence>
<accession>A0A160TZX4</accession>
<feature type="transmembrane region" description="Helical" evidence="5">
    <location>
        <begin position="6"/>
        <end position="26"/>
    </location>
</feature>
<dbReference type="Gene3D" id="2.30.30.60">
    <property type="match status" value="1"/>
</dbReference>
<feature type="domain" description="Mechanosensitive ion channel MscS" evidence="6">
    <location>
        <begin position="101"/>
        <end position="167"/>
    </location>
</feature>
<dbReference type="AlphaFoldDB" id="A0A160TZX4"/>
<feature type="transmembrane region" description="Helical" evidence="5">
    <location>
        <begin position="79"/>
        <end position="98"/>
    </location>
</feature>
<dbReference type="PANTHER" id="PTHR30566">
    <property type="entry name" value="YNAI-RELATED MECHANOSENSITIVE ION CHANNEL"/>
    <property type="match status" value="1"/>
</dbReference>
<reference evidence="7" key="1">
    <citation type="submission" date="2015-10" db="EMBL/GenBank/DDBJ databases">
        <authorList>
            <person name="Gilbert D.G."/>
        </authorList>
    </citation>
    <scope>NUCLEOTIDE SEQUENCE</scope>
</reference>
<keyword evidence="3 5" id="KW-1133">Transmembrane helix</keyword>
<dbReference type="GO" id="GO:0016020">
    <property type="term" value="C:membrane"/>
    <property type="evidence" value="ECO:0007669"/>
    <property type="project" value="UniProtKB-SubCell"/>
</dbReference>
<feature type="transmembrane region" description="Helical" evidence="5">
    <location>
        <begin position="52"/>
        <end position="73"/>
    </location>
</feature>
<dbReference type="GO" id="GO:0055085">
    <property type="term" value="P:transmembrane transport"/>
    <property type="evidence" value="ECO:0007669"/>
    <property type="project" value="InterPro"/>
</dbReference>
<sequence>MAGISSGVLFIIAFGWLVGTIVDALIKRRLAGLHLDAEDNLEARKSATRLDVVRRVWIVIAGIVTLAAALTVIPGVKQIGVSLFASAGIAGIAIGLAARPVLSNLIAGLQIAFTQPIRLDDAVVVEGEWGWIEEIGLFYVVIKIWDWRRLVVPLSYFIETPFQNWTRKSASIIGSVYWTVDYHAPIARMREKLEEICKSTPLWNGDVVNLQVTEASGNSVTVRGLASASTSPKAWDLRCLIREQMIEWLQAEHPEALPRLRADTDVKLPEDFGGFAPQQG</sequence>
<evidence type="ECO:0000256" key="2">
    <source>
        <dbReference type="ARBA" id="ARBA00022692"/>
    </source>
</evidence>
<evidence type="ECO:0000259" key="6">
    <source>
        <dbReference type="Pfam" id="PF00924"/>
    </source>
</evidence>
<name>A0A160TZX4_9ZZZZ</name>
<proteinExistence type="predicted"/>
<dbReference type="Pfam" id="PF00924">
    <property type="entry name" value="MS_channel_2nd"/>
    <property type="match status" value="1"/>
</dbReference>
<dbReference type="EMBL" id="CZQD01000013">
    <property type="protein sequence ID" value="CUS55814.1"/>
    <property type="molecule type" value="Genomic_DNA"/>
</dbReference>